<dbReference type="CDD" id="cd04301">
    <property type="entry name" value="NAT_SF"/>
    <property type="match status" value="1"/>
</dbReference>
<dbReference type="PROSITE" id="PS51186">
    <property type="entry name" value="GNAT"/>
    <property type="match status" value="1"/>
</dbReference>
<reference evidence="2 3" key="1">
    <citation type="submission" date="2010-12" db="EMBL/GenBank/DDBJ databases">
        <authorList>
            <person name="Muzny D."/>
            <person name="Qin X."/>
            <person name="Deng J."/>
            <person name="Jiang H."/>
            <person name="Liu Y."/>
            <person name="Qu J."/>
            <person name="Song X.-Z."/>
            <person name="Zhang L."/>
            <person name="Thornton R."/>
            <person name="Coyle M."/>
            <person name="Francisco L."/>
            <person name="Jackson L."/>
            <person name="Javaid M."/>
            <person name="Korchina V."/>
            <person name="Kovar C."/>
            <person name="Mata R."/>
            <person name="Mathew T."/>
            <person name="Ngo R."/>
            <person name="Nguyen L."/>
            <person name="Nguyen N."/>
            <person name="Okwuonu G."/>
            <person name="Ongeri F."/>
            <person name="Pham C."/>
            <person name="Simmons D."/>
            <person name="Wilczek-Boney K."/>
            <person name="Hale W."/>
            <person name="Jakkamsetti A."/>
            <person name="Pham P."/>
            <person name="Ruth R."/>
            <person name="San Lucas F."/>
            <person name="Warren J."/>
            <person name="Zhang J."/>
            <person name="Zhao Z."/>
            <person name="Zhou C."/>
            <person name="Zhu D."/>
            <person name="Lee S."/>
            <person name="Bess C."/>
            <person name="Blankenburg K."/>
            <person name="Forbes L."/>
            <person name="Fu Q."/>
            <person name="Gubbala S."/>
            <person name="Hirani K."/>
            <person name="Jayaseelan J.C."/>
            <person name="Lara F."/>
            <person name="Munidasa M."/>
            <person name="Palculict T."/>
            <person name="Patil S."/>
            <person name="Pu L.-L."/>
            <person name="Saada N."/>
            <person name="Tang L."/>
            <person name="Weissenberger G."/>
            <person name="Zhu Y."/>
            <person name="Hemphill L."/>
            <person name="Shang Y."/>
            <person name="Youmans B."/>
            <person name="Ayvaz T."/>
            <person name="Ross M."/>
            <person name="Santibanez J."/>
            <person name="Aqrawi P."/>
            <person name="Gross S."/>
            <person name="Joshi V."/>
            <person name="Fowler G."/>
            <person name="Nazareth L."/>
            <person name="Reid J."/>
            <person name="Worley K."/>
            <person name="Petrosino J."/>
            <person name="Highlander S."/>
            <person name="Gibbs R."/>
        </authorList>
    </citation>
    <scope>NUCLEOTIDE SEQUENCE [LARGE SCALE GENOMIC DNA]</scope>
    <source>
        <strain evidence="2 3">DSM 3986</strain>
    </source>
</reference>
<evidence type="ECO:0000313" key="3">
    <source>
        <dbReference type="Proteomes" id="UP000003434"/>
    </source>
</evidence>
<dbReference type="SUPFAM" id="SSF55729">
    <property type="entry name" value="Acyl-CoA N-acyltransferases (Nat)"/>
    <property type="match status" value="1"/>
</dbReference>
<name>E6LRW6_9FIRM</name>
<dbReference type="AlphaFoldDB" id="E6LRW6"/>
<feature type="domain" description="N-acetyltransferase" evidence="1">
    <location>
        <begin position="6"/>
        <end position="166"/>
    </location>
</feature>
<dbReference type="PANTHER" id="PTHR43415">
    <property type="entry name" value="SPERMIDINE N(1)-ACETYLTRANSFERASE"/>
    <property type="match status" value="1"/>
</dbReference>
<dbReference type="Gene3D" id="3.40.630.30">
    <property type="match status" value="1"/>
</dbReference>
<accession>E6LRW6</accession>
<sequence length="166" mass="19694">MWGKFMQIRRINTNEAKPFFNCLKNIDRETKFMMLEPDERHFDKKKMQEILGDKDDYFIAAFNDGEIIGFLSAQRGKYKRTRHSAYIVIGIRQSFQKQGIGSKLFDKLEEWAKENYLKRLELTVEITNTIAINLYKRQGFVIEGTKKNTMFVDGVFVDEYMMAKVY</sequence>
<dbReference type="EMBL" id="AEPW01000106">
    <property type="protein sequence ID" value="EFU75343.1"/>
    <property type="molecule type" value="Genomic_DNA"/>
</dbReference>
<gene>
    <name evidence="2" type="ORF">HMPREF0381_2701</name>
</gene>
<protein>
    <submittedName>
        <fullName evidence="2">Acetyltransferase, GNAT family</fullName>
    </submittedName>
</protein>
<dbReference type="Pfam" id="PF00583">
    <property type="entry name" value="Acetyltransf_1"/>
    <property type="match status" value="1"/>
</dbReference>
<dbReference type="PANTHER" id="PTHR43415:SF3">
    <property type="entry name" value="GNAT-FAMILY ACETYLTRANSFERASE"/>
    <property type="match status" value="1"/>
</dbReference>
<comment type="caution">
    <text evidence="2">The sequence shown here is derived from an EMBL/GenBank/DDBJ whole genome shotgun (WGS) entry which is preliminary data.</text>
</comment>
<dbReference type="Proteomes" id="UP000003434">
    <property type="component" value="Unassembled WGS sequence"/>
</dbReference>
<dbReference type="HOGENOM" id="CLU_013985_19_1_9"/>
<proteinExistence type="predicted"/>
<keyword evidence="2" id="KW-0808">Transferase</keyword>
<evidence type="ECO:0000313" key="2">
    <source>
        <dbReference type="EMBL" id="EFU75343.1"/>
    </source>
</evidence>
<evidence type="ECO:0000259" key="1">
    <source>
        <dbReference type="PROSITE" id="PS51186"/>
    </source>
</evidence>
<dbReference type="InterPro" id="IPR016181">
    <property type="entry name" value="Acyl_CoA_acyltransferase"/>
</dbReference>
<dbReference type="InterPro" id="IPR000182">
    <property type="entry name" value="GNAT_dom"/>
</dbReference>
<dbReference type="eggNOG" id="COG0456">
    <property type="taxonomic scope" value="Bacteria"/>
</dbReference>
<dbReference type="GO" id="GO:0016747">
    <property type="term" value="F:acyltransferase activity, transferring groups other than amino-acyl groups"/>
    <property type="evidence" value="ECO:0007669"/>
    <property type="project" value="InterPro"/>
</dbReference>
<organism evidence="2 3">
    <name type="scientific">Lachnoanaerobaculum saburreum DSM 3986</name>
    <dbReference type="NCBI Taxonomy" id="887325"/>
    <lineage>
        <taxon>Bacteria</taxon>
        <taxon>Bacillati</taxon>
        <taxon>Bacillota</taxon>
        <taxon>Clostridia</taxon>
        <taxon>Lachnospirales</taxon>
        <taxon>Lachnospiraceae</taxon>
        <taxon>Lachnoanaerobaculum</taxon>
    </lineage>
</organism>